<organism evidence="1 2">
    <name type="scientific">Molorchus minor</name>
    <dbReference type="NCBI Taxonomy" id="1323400"/>
    <lineage>
        <taxon>Eukaryota</taxon>
        <taxon>Metazoa</taxon>
        <taxon>Ecdysozoa</taxon>
        <taxon>Arthropoda</taxon>
        <taxon>Hexapoda</taxon>
        <taxon>Insecta</taxon>
        <taxon>Pterygota</taxon>
        <taxon>Neoptera</taxon>
        <taxon>Endopterygota</taxon>
        <taxon>Coleoptera</taxon>
        <taxon>Polyphaga</taxon>
        <taxon>Cucujiformia</taxon>
        <taxon>Chrysomeloidea</taxon>
        <taxon>Cerambycidae</taxon>
        <taxon>Lamiinae</taxon>
        <taxon>Monochamini</taxon>
        <taxon>Molorchus</taxon>
    </lineage>
</organism>
<dbReference type="Proteomes" id="UP001162164">
    <property type="component" value="Unassembled WGS sequence"/>
</dbReference>
<keyword evidence="2" id="KW-1185">Reference proteome</keyword>
<reference evidence="1" key="1">
    <citation type="journal article" date="2023" name="Insect Mol. Biol.">
        <title>Genome sequencing provides insights into the evolution of gene families encoding plant cell wall-degrading enzymes in longhorned beetles.</title>
        <authorList>
            <person name="Shin N.R."/>
            <person name="Okamura Y."/>
            <person name="Kirsch R."/>
            <person name="Pauchet Y."/>
        </authorList>
    </citation>
    <scope>NUCLEOTIDE SEQUENCE</scope>
    <source>
        <strain evidence="1">MMC_N1</strain>
    </source>
</reference>
<gene>
    <name evidence="1" type="ORF">NQ317_007597</name>
</gene>
<comment type="caution">
    <text evidence="1">The sequence shown here is derived from an EMBL/GenBank/DDBJ whole genome shotgun (WGS) entry which is preliminary data.</text>
</comment>
<dbReference type="EMBL" id="JAPWTJ010002223">
    <property type="protein sequence ID" value="KAJ8967235.1"/>
    <property type="molecule type" value="Genomic_DNA"/>
</dbReference>
<protein>
    <submittedName>
        <fullName evidence="1">Uncharacterized protein</fullName>
    </submittedName>
</protein>
<evidence type="ECO:0000313" key="1">
    <source>
        <dbReference type="EMBL" id="KAJ8967235.1"/>
    </source>
</evidence>
<accession>A0ABQ9IW93</accession>
<name>A0ABQ9IW93_9CUCU</name>
<proteinExistence type="predicted"/>
<sequence>MTRLSLVPPRVSSNLPPRMFFSLEDCGGLRSCCRHCRPKNHKTFKGPFHHEHKHKVSCQDYLKNRLENNVFELIKIEKAYRSFKSIPQTSPQPVGHSEERFPREYCRITAPKNYAHVALVESTPRGATPVATLPSETSHAQDWLGGRHRMSPLPGRWLDGDHILCACPAVERIRFSMFGRARLLPEDLDEISPLRLSGSLKD</sequence>
<evidence type="ECO:0000313" key="2">
    <source>
        <dbReference type="Proteomes" id="UP001162164"/>
    </source>
</evidence>